<name>A0A0D0DWK5_9AGAM</name>
<organism evidence="2 3">
    <name type="scientific">Paxillus rubicundulus Ve08.2h10</name>
    <dbReference type="NCBI Taxonomy" id="930991"/>
    <lineage>
        <taxon>Eukaryota</taxon>
        <taxon>Fungi</taxon>
        <taxon>Dikarya</taxon>
        <taxon>Basidiomycota</taxon>
        <taxon>Agaricomycotina</taxon>
        <taxon>Agaricomycetes</taxon>
        <taxon>Agaricomycetidae</taxon>
        <taxon>Boletales</taxon>
        <taxon>Paxilineae</taxon>
        <taxon>Paxillaceae</taxon>
        <taxon>Paxillus</taxon>
    </lineage>
</organism>
<accession>A0A0D0DWK5</accession>
<feature type="region of interest" description="Disordered" evidence="1">
    <location>
        <begin position="1"/>
        <end position="20"/>
    </location>
</feature>
<feature type="compositionally biased region" description="Basic and acidic residues" evidence="1">
    <location>
        <begin position="1"/>
        <end position="13"/>
    </location>
</feature>
<evidence type="ECO:0000313" key="3">
    <source>
        <dbReference type="Proteomes" id="UP000054538"/>
    </source>
</evidence>
<dbReference type="HOGENOM" id="CLU_2638775_0_0_1"/>
<reference evidence="3" key="2">
    <citation type="submission" date="2015-01" db="EMBL/GenBank/DDBJ databases">
        <title>Evolutionary Origins and Diversification of the Mycorrhizal Mutualists.</title>
        <authorList>
            <consortium name="DOE Joint Genome Institute"/>
            <consortium name="Mycorrhizal Genomics Consortium"/>
            <person name="Kohler A."/>
            <person name="Kuo A."/>
            <person name="Nagy L.G."/>
            <person name="Floudas D."/>
            <person name="Copeland A."/>
            <person name="Barry K.W."/>
            <person name="Cichocki N."/>
            <person name="Veneault-Fourrey C."/>
            <person name="LaButti K."/>
            <person name="Lindquist E.A."/>
            <person name="Lipzen A."/>
            <person name="Lundell T."/>
            <person name="Morin E."/>
            <person name="Murat C."/>
            <person name="Riley R."/>
            <person name="Ohm R."/>
            <person name="Sun H."/>
            <person name="Tunlid A."/>
            <person name="Henrissat B."/>
            <person name="Grigoriev I.V."/>
            <person name="Hibbett D.S."/>
            <person name="Martin F."/>
        </authorList>
    </citation>
    <scope>NUCLEOTIDE SEQUENCE [LARGE SCALE GENOMIC DNA]</scope>
    <source>
        <strain evidence="3">Ve08.2h10</strain>
    </source>
</reference>
<dbReference type="EMBL" id="KN825117">
    <property type="protein sequence ID" value="KIK94311.1"/>
    <property type="molecule type" value="Genomic_DNA"/>
</dbReference>
<evidence type="ECO:0000313" key="2">
    <source>
        <dbReference type="EMBL" id="KIK94311.1"/>
    </source>
</evidence>
<gene>
    <name evidence="2" type="ORF">PAXRUDRAFT_458656</name>
</gene>
<keyword evidence="3" id="KW-1185">Reference proteome</keyword>
<sequence length="77" mass="8849">MGKVVNRETDGNRRAVTSSHLSKLGKLTRCTLTPRVHHATVARMPQCTHRSPYRRVLARRNEHQADHGAEYLHVLIR</sequence>
<evidence type="ECO:0000256" key="1">
    <source>
        <dbReference type="SAM" id="MobiDB-lite"/>
    </source>
</evidence>
<proteinExistence type="predicted"/>
<dbReference type="InParanoid" id="A0A0D0DWK5"/>
<dbReference type="AlphaFoldDB" id="A0A0D0DWK5"/>
<reference evidence="2 3" key="1">
    <citation type="submission" date="2014-04" db="EMBL/GenBank/DDBJ databases">
        <authorList>
            <consortium name="DOE Joint Genome Institute"/>
            <person name="Kuo A."/>
            <person name="Kohler A."/>
            <person name="Jargeat P."/>
            <person name="Nagy L.G."/>
            <person name="Floudas D."/>
            <person name="Copeland A."/>
            <person name="Barry K.W."/>
            <person name="Cichocki N."/>
            <person name="Veneault-Fourrey C."/>
            <person name="LaButti K."/>
            <person name="Lindquist E.A."/>
            <person name="Lipzen A."/>
            <person name="Lundell T."/>
            <person name="Morin E."/>
            <person name="Murat C."/>
            <person name="Sun H."/>
            <person name="Tunlid A."/>
            <person name="Henrissat B."/>
            <person name="Grigoriev I.V."/>
            <person name="Hibbett D.S."/>
            <person name="Martin F."/>
            <person name="Nordberg H.P."/>
            <person name="Cantor M.N."/>
            <person name="Hua S.X."/>
        </authorList>
    </citation>
    <scope>NUCLEOTIDE SEQUENCE [LARGE SCALE GENOMIC DNA]</scope>
    <source>
        <strain evidence="2 3">Ve08.2h10</strain>
    </source>
</reference>
<protein>
    <submittedName>
        <fullName evidence="2">Uncharacterized protein</fullName>
    </submittedName>
</protein>
<dbReference type="Proteomes" id="UP000054538">
    <property type="component" value="Unassembled WGS sequence"/>
</dbReference>